<dbReference type="EMBL" id="BGPR01005685">
    <property type="protein sequence ID" value="GBN12487.1"/>
    <property type="molecule type" value="Genomic_DNA"/>
</dbReference>
<reference evidence="1 2" key="1">
    <citation type="journal article" date="2019" name="Sci. Rep.">
        <title>Orb-weaving spider Araneus ventricosus genome elucidates the spidroin gene catalogue.</title>
        <authorList>
            <person name="Kono N."/>
            <person name="Nakamura H."/>
            <person name="Ohtoshi R."/>
            <person name="Moran D.A.P."/>
            <person name="Shinohara A."/>
            <person name="Yoshida Y."/>
            <person name="Fujiwara M."/>
            <person name="Mori M."/>
            <person name="Tomita M."/>
            <person name="Arakawa K."/>
        </authorList>
    </citation>
    <scope>NUCLEOTIDE SEQUENCE [LARGE SCALE GENOMIC DNA]</scope>
</reference>
<protein>
    <submittedName>
        <fullName evidence="1">Uncharacterized protein</fullName>
    </submittedName>
</protein>
<gene>
    <name evidence="1" type="ORF">AVEN_135993_1</name>
</gene>
<keyword evidence="2" id="KW-1185">Reference proteome</keyword>
<organism evidence="1 2">
    <name type="scientific">Araneus ventricosus</name>
    <name type="common">Orbweaver spider</name>
    <name type="synonym">Epeira ventricosa</name>
    <dbReference type="NCBI Taxonomy" id="182803"/>
    <lineage>
        <taxon>Eukaryota</taxon>
        <taxon>Metazoa</taxon>
        <taxon>Ecdysozoa</taxon>
        <taxon>Arthropoda</taxon>
        <taxon>Chelicerata</taxon>
        <taxon>Arachnida</taxon>
        <taxon>Araneae</taxon>
        <taxon>Araneomorphae</taxon>
        <taxon>Entelegynae</taxon>
        <taxon>Araneoidea</taxon>
        <taxon>Araneidae</taxon>
        <taxon>Araneus</taxon>
    </lineage>
</organism>
<accession>A0A4Y2LGN4</accession>
<dbReference type="AlphaFoldDB" id="A0A4Y2LGN4"/>
<dbReference type="Proteomes" id="UP000499080">
    <property type="component" value="Unassembled WGS sequence"/>
</dbReference>
<evidence type="ECO:0000313" key="2">
    <source>
        <dbReference type="Proteomes" id="UP000499080"/>
    </source>
</evidence>
<proteinExistence type="predicted"/>
<evidence type="ECO:0000313" key="1">
    <source>
        <dbReference type="EMBL" id="GBN12487.1"/>
    </source>
</evidence>
<sequence>MNDGNYRTPPRLRSFFSNKGKSIFHFSSKTSSRWIHVRTKTILCVPYSIAKMCPIPDSKGCGKVAILLSIGCPRKHFRANRFGNHSRKIKLFINYLSYRVQRRPEQWLLRLPSNPMNARFIPGLEEFEVLSLSTI</sequence>
<name>A0A4Y2LGN4_ARAVE</name>
<comment type="caution">
    <text evidence="1">The sequence shown here is derived from an EMBL/GenBank/DDBJ whole genome shotgun (WGS) entry which is preliminary data.</text>
</comment>